<dbReference type="EMBL" id="BARW01007343">
    <property type="protein sequence ID" value="GAI86846.1"/>
    <property type="molecule type" value="Genomic_DNA"/>
</dbReference>
<sequence>MILTIPILQPLLSSYGVDMVHFGVVMTLNVMIGMLTPPLGVTLYISSDIAGVPFEKIIPHIIPFYIPLLIVLFLITYIPLTPKDPPIYLLVFEIEARYRI</sequence>
<name>X1T622_9ZZZZ</name>
<evidence type="ECO:0000256" key="7">
    <source>
        <dbReference type="SAM" id="Phobius"/>
    </source>
</evidence>
<organism evidence="9">
    <name type="scientific">marine sediment metagenome</name>
    <dbReference type="NCBI Taxonomy" id="412755"/>
    <lineage>
        <taxon>unclassified sequences</taxon>
        <taxon>metagenomes</taxon>
        <taxon>ecological metagenomes</taxon>
    </lineage>
</organism>
<evidence type="ECO:0000256" key="3">
    <source>
        <dbReference type="ARBA" id="ARBA00022519"/>
    </source>
</evidence>
<evidence type="ECO:0000256" key="5">
    <source>
        <dbReference type="ARBA" id="ARBA00022989"/>
    </source>
</evidence>
<comment type="caution">
    <text evidence="9">The sequence shown here is derived from an EMBL/GenBank/DDBJ whole genome shotgun (WGS) entry which is preliminary data.</text>
</comment>
<keyword evidence="3" id="KW-0997">Cell inner membrane</keyword>
<comment type="subcellular location">
    <subcellularLocation>
        <location evidence="1">Cell inner membrane</location>
        <topology evidence="1">Multi-pass membrane protein</topology>
    </subcellularLocation>
</comment>
<gene>
    <name evidence="9" type="ORF">S12H4_15316</name>
</gene>
<evidence type="ECO:0000256" key="2">
    <source>
        <dbReference type="ARBA" id="ARBA00022475"/>
    </source>
</evidence>
<keyword evidence="2" id="KW-1003">Cell membrane</keyword>
<feature type="transmembrane region" description="Helical" evidence="7">
    <location>
        <begin position="57"/>
        <end position="80"/>
    </location>
</feature>
<proteinExistence type="predicted"/>
<reference evidence="9" key="1">
    <citation type="journal article" date="2014" name="Front. Microbiol.">
        <title>High frequency of phylogenetically diverse reductive dehalogenase-homologous genes in deep subseafloor sedimentary metagenomes.</title>
        <authorList>
            <person name="Kawai M."/>
            <person name="Futagami T."/>
            <person name="Toyoda A."/>
            <person name="Takaki Y."/>
            <person name="Nishi S."/>
            <person name="Hori S."/>
            <person name="Arai W."/>
            <person name="Tsubouchi T."/>
            <person name="Morono Y."/>
            <person name="Uchiyama I."/>
            <person name="Ito T."/>
            <person name="Fujiyama A."/>
            <person name="Inagaki F."/>
            <person name="Takami H."/>
        </authorList>
    </citation>
    <scope>NUCLEOTIDE SEQUENCE</scope>
    <source>
        <strain evidence="9">Expedition CK06-06</strain>
    </source>
</reference>
<accession>X1T622</accession>
<dbReference type="PANTHER" id="PTHR33362:SF3">
    <property type="entry name" value="SIALIC ACID TRAP TRANSPORTER PERMEASE PROTEIN SIAT"/>
    <property type="match status" value="1"/>
</dbReference>
<keyword evidence="5 7" id="KW-1133">Transmembrane helix</keyword>
<dbReference type="PANTHER" id="PTHR33362">
    <property type="entry name" value="SIALIC ACID TRAP TRANSPORTER PERMEASE PROTEIN SIAT-RELATED"/>
    <property type="match status" value="1"/>
</dbReference>
<evidence type="ECO:0000256" key="6">
    <source>
        <dbReference type="ARBA" id="ARBA00023136"/>
    </source>
</evidence>
<dbReference type="GO" id="GO:0022857">
    <property type="term" value="F:transmembrane transporter activity"/>
    <property type="evidence" value="ECO:0007669"/>
    <property type="project" value="TreeGrafter"/>
</dbReference>
<protein>
    <recommendedName>
        <fullName evidence="8">TRAP C4-dicarboxylate transport system permease DctM subunit domain-containing protein</fullName>
    </recommendedName>
</protein>
<feature type="domain" description="TRAP C4-dicarboxylate transport system permease DctM subunit" evidence="8">
    <location>
        <begin position="2"/>
        <end position="79"/>
    </location>
</feature>
<dbReference type="InterPro" id="IPR010656">
    <property type="entry name" value="DctM"/>
</dbReference>
<evidence type="ECO:0000256" key="4">
    <source>
        <dbReference type="ARBA" id="ARBA00022692"/>
    </source>
</evidence>
<dbReference type="GO" id="GO:0005886">
    <property type="term" value="C:plasma membrane"/>
    <property type="evidence" value="ECO:0007669"/>
    <property type="project" value="UniProtKB-SubCell"/>
</dbReference>
<keyword evidence="4 7" id="KW-0812">Transmembrane</keyword>
<evidence type="ECO:0000313" key="9">
    <source>
        <dbReference type="EMBL" id="GAI86846.1"/>
    </source>
</evidence>
<dbReference type="AlphaFoldDB" id="X1T622"/>
<dbReference type="Pfam" id="PF06808">
    <property type="entry name" value="DctM"/>
    <property type="match status" value="1"/>
</dbReference>
<keyword evidence="6 7" id="KW-0472">Membrane</keyword>
<evidence type="ECO:0000256" key="1">
    <source>
        <dbReference type="ARBA" id="ARBA00004429"/>
    </source>
</evidence>
<dbReference type="InterPro" id="IPR004681">
    <property type="entry name" value="TRAP_DctM"/>
</dbReference>
<evidence type="ECO:0000259" key="8">
    <source>
        <dbReference type="Pfam" id="PF06808"/>
    </source>
</evidence>
<feature type="transmembrane region" description="Helical" evidence="7">
    <location>
        <begin position="20"/>
        <end position="45"/>
    </location>
</feature>